<accession>A0ABN6ZPZ6</accession>
<name>A0ABN6ZPZ6_9CREN</name>
<evidence type="ECO:0000313" key="2">
    <source>
        <dbReference type="Proteomes" id="UP001341135"/>
    </source>
</evidence>
<evidence type="ECO:0000313" key="1">
    <source>
        <dbReference type="EMBL" id="BES80500.1"/>
    </source>
</evidence>
<dbReference type="GeneID" id="89288092"/>
<gene>
    <name evidence="1" type="ORF">PABY_00670</name>
</gene>
<dbReference type="EMBL" id="AP028907">
    <property type="protein sequence ID" value="BES80500.1"/>
    <property type="molecule type" value="Genomic_DNA"/>
</dbReference>
<keyword evidence="2" id="KW-1185">Reference proteome</keyword>
<reference evidence="1 2" key="1">
    <citation type="submission" date="2023-09" db="EMBL/GenBank/DDBJ databases">
        <title>Pyrofollis japonicus gen. nov. sp. nov., a novel member of the family Pyrodictiaceae isolated from the Iheya North hydrothermal field.</title>
        <authorList>
            <person name="Miyazaki U."/>
            <person name="Sanari M."/>
            <person name="Tame A."/>
            <person name="Kitajima M."/>
            <person name="Okamoto A."/>
            <person name="Sawayama S."/>
            <person name="Miyazaki J."/>
            <person name="Takai K."/>
            <person name="Nakagawa S."/>
        </authorList>
    </citation>
    <scope>NUCLEOTIDE SEQUENCE [LARGE SCALE GENOMIC DNA]</scope>
    <source>
        <strain evidence="1 2">AV2</strain>
    </source>
</reference>
<dbReference type="InterPro" id="IPR007366">
    <property type="entry name" value="DUF432"/>
</dbReference>
<dbReference type="Proteomes" id="UP001341135">
    <property type="component" value="Chromosome"/>
</dbReference>
<dbReference type="Pfam" id="PF04254">
    <property type="entry name" value="DUF432"/>
    <property type="match status" value="1"/>
</dbReference>
<dbReference type="RefSeq" id="WP_338250801.1">
    <property type="nucleotide sequence ID" value="NZ_AP028907.1"/>
</dbReference>
<proteinExistence type="predicted"/>
<sequence length="232" mass="25196">MRDEAPPGARLILEPGGELTYGRIRARLSEEGSLEACDDYNCIRARVPRGSSVMLDPVPSLNAPSRVSNCLYIEFEEQLVVPGGRSSFWATAPYEFMVHVDGIVLGYLSPLRVKYTLIGDIVDGVVCRHHRSMVAASRSELTAGGGVGLLPIMFRGSPGRVPGIGFYASGVPLFTDGSVVYYPEIEAELDQLRLAVRATQRPPLEGLREARRARLRAGGLLPQVFVITLEGA</sequence>
<protein>
    <submittedName>
        <fullName evidence="1">Uncharacterized protein</fullName>
    </submittedName>
</protein>
<organism evidence="1 2">
    <name type="scientific">Pyrodictium abyssi</name>
    <dbReference type="NCBI Taxonomy" id="54256"/>
    <lineage>
        <taxon>Archaea</taxon>
        <taxon>Thermoproteota</taxon>
        <taxon>Thermoprotei</taxon>
        <taxon>Desulfurococcales</taxon>
        <taxon>Pyrodictiaceae</taxon>
        <taxon>Pyrodictium</taxon>
    </lineage>
</organism>